<evidence type="ECO:0000313" key="5">
    <source>
        <dbReference type="EMBL" id="UZA51766.1"/>
    </source>
</evidence>
<protein>
    <submittedName>
        <fullName evidence="5">Zonular occludens toxin domain-containing protein</fullName>
    </submittedName>
</protein>
<proteinExistence type="predicted"/>
<evidence type="ECO:0000313" key="6">
    <source>
        <dbReference type="Proteomes" id="UP001163283"/>
    </source>
</evidence>
<organism evidence="5 6">
    <name type="scientific">Moraxella bovis</name>
    <dbReference type="NCBI Taxonomy" id="476"/>
    <lineage>
        <taxon>Bacteria</taxon>
        <taxon>Pseudomonadati</taxon>
        <taxon>Pseudomonadota</taxon>
        <taxon>Gammaproteobacteria</taxon>
        <taxon>Moraxellales</taxon>
        <taxon>Moraxellaceae</taxon>
        <taxon>Moraxella</taxon>
    </lineage>
</organism>
<keyword evidence="2" id="KW-0812">Transmembrane</keyword>
<dbReference type="Proteomes" id="UP001163283">
    <property type="component" value="Chromosome"/>
</dbReference>
<dbReference type="KEGG" id="mboi:DQF64_00480"/>
<evidence type="ECO:0000256" key="1">
    <source>
        <dbReference type="SAM" id="MobiDB-lite"/>
    </source>
</evidence>
<feature type="compositionally biased region" description="Low complexity" evidence="1">
    <location>
        <begin position="333"/>
        <end position="347"/>
    </location>
</feature>
<dbReference type="AlphaFoldDB" id="A0AAQ2T2L7"/>
<name>A0AAQ2T2L7_MORBO</name>
<keyword evidence="2" id="KW-1133">Transmembrane helix</keyword>
<feature type="domain" description="Zona occludens toxin N-terminal" evidence="3">
    <location>
        <begin position="1"/>
        <end position="52"/>
    </location>
</feature>
<evidence type="ECO:0000313" key="7">
    <source>
        <dbReference type="Proteomes" id="UP001163632"/>
    </source>
</evidence>
<dbReference type="RefSeq" id="WP_078274721.1">
    <property type="nucleotide sequence ID" value="NZ_CP030241.1"/>
</dbReference>
<feature type="compositionally biased region" description="Polar residues" evidence="1">
    <location>
        <begin position="348"/>
        <end position="369"/>
    </location>
</feature>
<reference evidence="5 6" key="1">
    <citation type="journal article" date="2022" name="BMC Microbiol.">
        <title>Whole genome sequencing of Moraxella bovis strains from North America reveals two genotypes with different genetic determinants.</title>
        <authorList>
            <person name="Wynn E.L."/>
            <person name="Hille M.M."/>
            <person name="Loy J.D."/>
            <person name="Schuller G."/>
            <person name="Kuhn K.L."/>
            <person name="Dickey A.M."/>
            <person name="Bono J.L."/>
            <person name="Clawson M.L."/>
        </authorList>
    </citation>
    <scope>NUCLEOTIDE SEQUENCE [LARGE SCALE GENOMIC DNA]</scope>
    <source>
        <strain evidence="4">SAM102599</strain>
        <strain evidence="5 6">SAM57978</strain>
    </source>
</reference>
<feature type="transmembrane region" description="Helical" evidence="2">
    <location>
        <begin position="189"/>
        <end position="208"/>
    </location>
</feature>
<evidence type="ECO:0000313" key="4">
    <source>
        <dbReference type="EMBL" id="UZA03102.1"/>
    </source>
</evidence>
<sequence length="386" mass="44522">MITLITGTPGSGKTLFAVTKILEYVKQNQKLLEQGKEPRMIYANIDGLNIDGVEPAPVDWRDTPDGSVIFYDEIQQLEPYKKSRYDNEICDALQIHRHTGHDIFGITQFPVLLHPNFRAVVGMHHHLHRGWGLSSATIFNWAYCVDSPNAPSNKKLAEHTERFNYDKSVYKYYKSATIHTHKKRIPKNLFFIILGVILFGYFAVKMLFFNDNFFSKIYGVEQKSTEKTQQDDATNSTFSLSTDSQNNSQSESITQNNYEHHQDELHNRRLFLYQRDLPEDYIIRRQDPMLQVRGVMKMGNNCIAYNSYGDRMTLSNKECLDYINTGKVYRSEGNGFNNTTFTTPTETSDQQQIPPKEPQQTTQGITSTEEYLFADKSKTEPIFNPS</sequence>
<feature type="domain" description="Zona occludens toxin N-terminal" evidence="3">
    <location>
        <begin position="60"/>
        <end position="179"/>
    </location>
</feature>
<dbReference type="InterPro" id="IPR008900">
    <property type="entry name" value="Zot_N"/>
</dbReference>
<gene>
    <name evidence="4" type="ORF">LP092_14425</name>
    <name evidence="5" type="ORF">LP129_00925</name>
</gene>
<accession>A0AAQ2T2L7</accession>
<evidence type="ECO:0000259" key="3">
    <source>
        <dbReference type="Pfam" id="PF05707"/>
    </source>
</evidence>
<evidence type="ECO:0000256" key="2">
    <source>
        <dbReference type="SAM" id="Phobius"/>
    </source>
</evidence>
<dbReference type="EMBL" id="CP087830">
    <property type="protein sequence ID" value="UZA03102.1"/>
    <property type="molecule type" value="Genomic_DNA"/>
</dbReference>
<keyword evidence="2" id="KW-0472">Membrane</keyword>
<keyword evidence="7" id="KW-1185">Reference proteome</keyword>
<feature type="region of interest" description="Disordered" evidence="1">
    <location>
        <begin position="333"/>
        <end position="386"/>
    </location>
</feature>
<dbReference type="Gene3D" id="3.40.50.300">
    <property type="entry name" value="P-loop containing nucleotide triphosphate hydrolases"/>
    <property type="match status" value="1"/>
</dbReference>
<feature type="region of interest" description="Disordered" evidence="1">
    <location>
        <begin position="225"/>
        <end position="255"/>
    </location>
</feature>
<feature type="compositionally biased region" description="Polar residues" evidence="1">
    <location>
        <begin position="231"/>
        <end position="255"/>
    </location>
</feature>
<dbReference type="EMBL" id="CP087781">
    <property type="protein sequence ID" value="UZA51766.1"/>
    <property type="molecule type" value="Genomic_DNA"/>
</dbReference>
<dbReference type="InterPro" id="IPR027417">
    <property type="entry name" value="P-loop_NTPase"/>
</dbReference>
<dbReference type="Proteomes" id="UP001163632">
    <property type="component" value="Chromosome"/>
</dbReference>
<dbReference type="Pfam" id="PF05707">
    <property type="entry name" value="Zot"/>
    <property type="match status" value="2"/>
</dbReference>
<dbReference type="GeneID" id="77187307"/>
<dbReference type="SUPFAM" id="SSF52540">
    <property type="entry name" value="P-loop containing nucleoside triphosphate hydrolases"/>
    <property type="match status" value="1"/>
</dbReference>